<name>A0A0E9RZG4_ANGAN</name>
<organism evidence="1">
    <name type="scientific">Anguilla anguilla</name>
    <name type="common">European freshwater eel</name>
    <name type="synonym">Muraena anguilla</name>
    <dbReference type="NCBI Taxonomy" id="7936"/>
    <lineage>
        <taxon>Eukaryota</taxon>
        <taxon>Metazoa</taxon>
        <taxon>Chordata</taxon>
        <taxon>Craniata</taxon>
        <taxon>Vertebrata</taxon>
        <taxon>Euteleostomi</taxon>
        <taxon>Actinopterygii</taxon>
        <taxon>Neopterygii</taxon>
        <taxon>Teleostei</taxon>
        <taxon>Anguilliformes</taxon>
        <taxon>Anguillidae</taxon>
        <taxon>Anguilla</taxon>
    </lineage>
</organism>
<evidence type="ECO:0000313" key="1">
    <source>
        <dbReference type="EMBL" id="JAH33745.1"/>
    </source>
</evidence>
<dbReference type="EMBL" id="GBXM01074832">
    <property type="protein sequence ID" value="JAH33745.1"/>
    <property type="molecule type" value="Transcribed_RNA"/>
</dbReference>
<reference evidence="1" key="2">
    <citation type="journal article" date="2015" name="Fish Shellfish Immunol.">
        <title>Early steps in the European eel (Anguilla anguilla)-Vibrio vulnificus interaction in the gills: Role of the RtxA13 toxin.</title>
        <authorList>
            <person name="Callol A."/>
            <person name="Pajuelo D."/>
            <person name="Ebbesson L."/>
            <person name="Teles M."/>
            <person name="MacKenzie S."/>
            <person name="Amaro C."/>
        </authorList>
    </citation>
    <scope>NUCLEOTIDE SEQUENCE</scope>
</reference>
<proteinExistence type="predicted"/>
<reference evidence="1" key="1">
    <citation type="submission" date="2014-11" db="EMBL/GenBank/DDBJ databases">
        <authorList>
            <person name="Amaro Gonzalez C."/>
        </authorList>
    </citation>
    <scope>NUCLEOTIDE SEQUENCE</scope>
</reference>
<accession>A0A0E9RZG4</accession>
<protein>
    <submittedName>
        <fullName evidence="1">Uncharacterized protein</fullName>
    </submittedName>
</protein>
<sequence>MSHPVSVQDLFAAPNDTHFTAVAFKRRTSCVLLLPVGCATIRNLPTQTLICRSQNWIFLLMSQF</sequence>
<dbReference type="AlphaFoldDB" id="A0A0E9RZG4"/>